<reference evidence="2 3" key="1">
    <citation type="submission" date="2019-11" db="EMBL/GenBank/DDBJ databases">
        <title>Pedobacter sp. HMF7647 Genome sequencing and assembly.</title>
        <authorList>
            <person name="Kang H."/>
            <person name="Kim H."/>
            <person name="Joh K."/>
        </authorList>
    </citation>
    <scope>NUCLEOTIDE SEQUENCE [LARGE SCALE GENOMIC DNA]</scope>
    <source>
        <strain evidence="2 3">HMF7647</strain>
    </source>
</reference>
<feature type="domain" description="Xylose isomerase-like TIM barrel" evidence="1">
    <location>
        <begin position="69"/>
        <end position="295"/>
    </location>
</feature>
<comment type="caution">
    <text evidence="2">The sequence shown here is derived from an EMBL/GenBank/DDBJ whole genome shotgun (WGS) entry which is preliminary data.</text>
</comment>
<dbReference type="Pfam" id="PF01261">
    <property type="entry name" value="AP_endonuc_2"/>
    <property type="match status" value="1"/>
</dbReference>
<dbReference type="InterPro" id="IPR036237">
    <property type="entry name" value="Xyl_isomerase-like_sf"/>
</dbReference>
<dbReference type="PANTHER" id="PTHR12110:SF41">
    <property type="entry name" value="INOSOSE DEHYDRATASE"/>
    <property type="match status" value="1"/>
</dbReference>
<evidence type="ECO:0000259" key="1">
    <source>
        <dbReference type="Pfam" id="PF01261"/>
    </source>
</evidence>
<proteinExistence type="predicted"/>
<evidence type="ECO:0000313" key="3">
    <source>
        <dbReference type="Proteomes" id="UP000466586"/>
    </source>
</evidence>
<dbReference type="AlphaFoldDB" id="A0A7K1Y9X0"/>
<dbReference type="InterPro" id="IPR013022">
    <property type="entry name" value="Xyl_isomerase-like_TIM-brl"/>
</dbReference>
<dbReference type="InterPro" id="IPR050312">
    <property type="entry name" value="IolE/XylAMocC-like"/>
</dbReference>
<gene>
    <name evidence="2" type="ORF">GS399_07715</name>
</gene>
<dbReference type="RefSeq" id="WP_160844045.1">
    <property type="nucleotide sequence ID" value="NZ_WVHT01000003.1"/>
</dbReference>
<keyword evidence="3" id="KW-1185">Reference proteome</keyword>
<protein>
    <submittedName>
        <fullName evidence="2">TIM barrel protein</fullName>
    </submittedName>
</protein>
<dbReference type="Proteomes" id="UP000466586">
    <property type="component" value="Unassembled WGS sequence"/>
</dbReference>
<dbReference type="EMBL" id="WVHT01000003">
    <property type="protein sequence ID" value="MXV50858.1"/>
    <property type="molecule type" value="Genomic_DNA"/>
</dbReference>
<accession>A0A7K1Y9X0</accession>
<evidence type="ECO:0000313" key="2">
    <source>
        <dbReference type="EMBL" id="MXV50858.1"/>
    </source>
</evidence>
<sequence length="301" mass="33715">MNRRRFITTTGFIAGNVLLSNEIVKAANFLSKSRKVKISGHIWVYASKFPPEWDSTPVIEQAFSDFQYAGLDGLELMEVNLRHDDAVSRLSELAEKYKVPVTGTSYNGAMWNSSKHSEILDDVALVVDRLHQLKGSTFGVSVGDAQRLKTEKELDAQADLLLKLIKICEDHGVILNLHNHTYEVVNGMHDLKGTLARIPDIKLGPDLNWLVRGGVDPVEFINTYGKQIVYMHIRDQTADGKWTETVGTGTIDFKAIAKALNEQNYKGRAAVELAFDSPPVNPIKEDWKNSLQYVKNTFGWA</sequence>
<dbReference type="SUPFAM" id="SSF51658">
    <property type="entry name" value="Xylose isomerase-like"/>
    <property type="match status" value="1"/>
</dbReference>
<name>A0A7K1Y9X0_9SPHI</name>
<dbReference type="Gene3D" id="3.20.20.150">
    <property type="entry name" value="Divalent-metal-dependent TIM barrel enzymes"/>
    <property type="match status" value="1"/>
</dbReference>
<dbReference type="PANTHER" id="PTHR12110">
    <property type="entry name" value="HYDROXYPYRUVATE ISOMERASE"/>
    <property type="match status" value="1"/>
</dbReference>
<organism evidence="2 3">
    <name type="scientific">Hufsiella arboris</name>
    <dbReference type="NCBI Taxonomy" id="2695275"/>
    <lineage>
        <taxon>Bacteria</taxon>
        <taxon>Pseudomonadati</taxon>
        <taxon>Bacteroidota</taxon>
        <taxon>Sphingobacteriia</taxon>
        <taxon>Sphingobacteriales</taxon>
        <taxon>Sphingobacteriaceae</taxon>
        <taxon>Hufsiella</taxon>
    </lineage>
</organism>